<keyword evidence="3" id="KW-1185">Reference proteome</keyword>
<comment type="caution">
    <text evidence="2">The sequence shown here is derived from an EMBL/GenBank/DDBJ whole genome shotgun (WGS) entry which is preliminary data.</text>
</comment>
<dbReference type="OrthoDB" id="5429442at2759"/>
<proteinExistence type="predicted"/>
<gene>
    <name evidence="2" type="ORF">AJ80_05219</name>
</gene>
<name>A0A2B7Y5K1_POLH7</name>
<dbReference type="EMBL" id="PDNA01000074">
    <property type="protein sequence ID" value="PGH16369.1"/>
    <property type="molecule type" value="Genomic_DNA"/>
</dbReference>
<sequence length="633" mass="70647">MINTGLQAQYDYAVSQGLIKTQDVVLKKFGNQGFYSLLFGASRMIVDYSPGDLSSCIFRMFIQSGRLKVFSTNDPDSDAVTAYTLNKFCLACPVNIGLAGVPKDSEEYKRIRELMNKPGDYTIKQLFVDFASAQTRVLDPSSTDFGVWTASDWILKDMDTPMPLDDATPTKDYWRPSGWAEGQKRTITGDILENLKTCFAYALGSAMTKAAAGQLGFTATADAGNSEGEPTFVPSDVRFQTYPYHDSEGHTETGLSGKGQLNYLLYLEMTDNNTPPVGPDEFLPPDGGNWANGTDPNKDGIEEFGTYVLSRKNFVETWLLPKMRKLNRMMNVSYSGAEMKFWGNIEEWECKFRFPVLIGDGCRGYDVTDPRDDDYMLSNYSEVPSDVTEMIKQTGRKDLLPDRGSGAWCYYHWLDTTDLDQHDKDWNNECWSWAKAKCCSRLSVVPGKNTITLDGFSWLKFGFYVDGAWPIPNKDATNLVTVVWKVEFTMTEVTDGGLAVQISEPEVNTYWDSVATGWQRDGKDVDIKGEVNPVFDQGKKNFVNLTYELKNALQGTDKFYFPSRGRFFFKDALFGHSADLVVKCGYNGVETGDPNPDAPHHRDTSGPSGFEKLESVPFGGGGKGKKDGEFVAL</sequence>
<feature type="compositionally biased region" description="Basic and acidic residues" evidence="1">
    <location>
        <begin position="624"/>
        <end position="633"/>
    </location>
</feature>
<dbReference type="Proteomes" id="UP000224634">
    <property type="component" value="Unassembled WGS sequence"/>
</dbReference>
<protein>
    <submittedName>
        <fullName evidence="2">Uncharacterized protein</fullName>
    </submittedName>
</protein>
<dbReference type="AlphaFoldDB" id="A0A2B7Y5K1"/>
<organism evidence="2 3">
    <name type="scientific">Polytolypa hystricis (strain UAMH7299)</name>
    <dbReference type="NCBI Taxonomy" id="1447883"/>
    <lineage>
        <taxon>Eukaryota</taxon>
        <taxon>Fungi</taxon>
        <taxon>Dikarya</taxon>
        <taxon>Ascomycota</taxon>
        <taxon>Pezizomycotina</taxon>
        <taxon>Eurotiomycetes</taxon>
        <taxon>Eurotiomycetidae</taxon>
        <taxon>Onygenales</taxon>
        <taxon>Onygenales incertae sedis</taxon>
        <taxon>Polytolypa</taxon>
    </lineage>
</organism>
<evidence type="ECO:0000256" key="1">
    <source>
        <dbReference type="SAM" id="MobiDB-lite"/>
    </source>
</evidence>
<accession>A0A2B7Y5K1</accession>
<feature type="region of interest" description="Disordered" evidence="1">
    <location>
        <begin position="592"/>
        <end position="633"/>
    </location>
</feature>
<evidence type="ECO:0000313" key="2">
    <source>
        <dbReference type="EMBL" id="PGH16369.1"/>
    </source>
</evidence>
<reference evidence="2 3" key="1">
    <citation type="submission" date="2017-10" db="EMBL/GenBank/DDBJ databases">
        <title>Comparative genomics in systemic dimorphic fungi from Ajellomycetaceae.</title>
        <authorList>
            <person name="Munoz J.F."/>
            <person name="Mcewen J.G."/>
            <person name="Clay O.K."/>
            <person name="Cuomo C.A."/>
        </authorList>
    </citation>
    <scope>NUCLEOTIDE SEQUENCE [LARGE SCALE GENOMIC DNA]</scope>
    <source>
        <strain evidence="2 3">UAMH7299</strain>
    </source>
</reference>
<evidence type="ECO:0000313" key="3">
    <source>
        <dbReference type="Proteomes" id="UP000224634"/>
    </source>
</evidence>